<keyword evidence="2" id="KW-1185">Reference proteome</keyword>
<dbReference type="Proteomes" id="UP000824881">
    <property type="component" value="Unassembled WGS sequence"/>
</dbReference>
<name>A0ACB7IV60_PLECO</name>
<accession>A0ACB7IV60</accession>
<protein>
    <submittedName>
        <fullName evidence="1">Uncharacterized protein</fullName>
    </submittedName>
</protein>
<dbReference type="EMBL" id="WQMT02000006">
    <property type="protein sequence ID" value="KAG9221610.1"/>
    <property type="molecule type" value="Genomic_DNA"/>
</dbReference>
<proteinExistence type="predicted"/>
<organism evidence="1 2">
    <name type="scientific">Pleurotus cornucopiae</name>
    <name type="common">Cornucopia mushroom</name>
    <dbReference type="NCBI Taxonomy" id="5321"/>
    <lineage>
        <taxon>Eukaryota</taxon>
        <taxon>Fungi</taxon>
        <taxon>Dikarya</taxon>
        <taxon>Basidiomycota</taxon>
        <taxon>Agaricomycotina</taxon>
        <taxon>Agaricomycetes</taxon>
        <taxon>Agaricomycetidae</taxon>
        <taxon>Agaricales</taxon>
        <taxon>Pleurotineae</taxon>
        <taxon>Pleurotaceae</taxon>
        <taxon>Pleurotus</taxon>
    </lineage>
</organism>
<gene>
    <name evidence="1" type="ORF">CCMSSC00406_0005523</name>
</gene>
<evidence type="ECO:0000313" key="2">
    <source>
        <dbReference type="Proteomes" id="UP000824881"/>
    </source>
</evidence>
<evidence type="ECO:0000313" key="1">
    <source>
        <dbReference type="EMBL" id="KAG9221610.1"/>
    </source>
</evidence>
<reference evidence="1 2" key="1">
    <citation type="journal article" date="2021" name="Appl. Environ. Microbiol.">
        <title>Genetic linkage and physical mapping for an oyster mushroom Pleurotus cornucopiae and QTL analysis for the trait cap color.</title>
        <authorList>
            <person name="Zhang Y."/>
            <person name="Gao W."/>
            <person name="Sonnenberg A."/>
            <person name="Chen Q."/>
            <person name="Zhang J."/>
            <person name="Huang C."/>
        </authorList>
    </citation>
    <scope>NUCLEOTIDE SEQUENCE [LARGE SCALE GENOMIC DNA]</scope>
    <source>
        <strain evidence="1">CCMSSC00406</strain>
    </source>
</reference>
<sequence length="292" mass="31710">MADQAEVAFATTFLNTLSTQPVTYADDYQQPPENSLRRVPVLGIDLPPPPERKHEVISDAANPQRTFRVLCECETEGISVTIKSLKPAASFSLTIDPTDTISDLKSKLAAQPNAPPADVQRLLLKGKALVDTKLVKEYNVKNGDTFTLMFKPGVEWDPSKPTESPSSTPSIMLIDSSKTPPPTGARKHQRIPSVVLSPSPSSGSPTFEKTIDIPLTLDASTSLPEPMSTYHTTVAKPEFWERLRAFLSAEFPDESDAVLAFEEFLRASKGTLTASEIAKIRDEVGVIGMAGT</sequence>
<comment type="caution">
    <text evidence="1">The sequence shown here is derived from an EMBL/GenBank/DDBJ whole genome shotgun (WGS) entry which is preliminary data.</text>
</comment>